<dbReference type="EMBL" id="UINC01162615">
    <property type="protein sequence ID" value="SVD62464.1"/>
    <property type="molecule type" value="Genomic_DNA"/>
</dbReference>
<dbReference type="AlphaFoldDB" id="A0A382WV03"/>
<accession>A0A382WV03</accession>
<organism evidence="1">
    <name type="scientific">marine metagenome</name>
    <dbReference type="NCBI Taxonomy" id="408172"/>
    <lineage>
        <taxon>unclassified sequences</taxon>
        <taxon>metagenomes</taxon>
        <taxon>ecological metagenomes</taxon>
    </lineage>
</organism>
<sequence length="62" mass="7450">TQRPGMCQAQATHWRRRPWPRWSRTIVFEPLLVGGCLLESFWPNLIDSKRRYHGPVWSTLWS</sequence>
<feature type="non-terminal residue" evidence="1">
    <location>
        <position position="1"/>
    </location>
</feature>
<gene>
    <name evidence="1" type="ORF">METZ01_LOCUS415318</name>
</gene>
<protein>
    <submittedName>
        <fullName evidence="1">Uncharacterized protein</fullName>
    </submittedName>
</protein>
<reference evidence="1" key="1">
    <citation type="submission" date="2018-05" db="EMBL/GenBank/DDBJ databases">
        <authorList>
            <person name="Lanie J.A."/>
            <person name="Ng W.-L."/>
            <person name="Kazmierczak K.M."/>
            <person name="Andrzejewski T.M."/>
            <person name="Davidsen T.M."/>
            <person name="Wayne K.J."/>
            <person name="Tettelin H."/>
            <person name="Glass J.I."/>
            <person name="Rusch D."/>
            <person name="Podicherti R."/>
            <person name="Tsui H.-C.T."/>
            <person name="Winkler M.E."/>
        </authorList>
    </citation>
    <scope>NUCLEOTIDE SEQUENCE</scope>
</reference>
<evidence type="ECO:0000313" key="1">
    <source>
        <dbReference type="EMBL" id="SVD62464.1"/>
    </source>
</evidence>
<name>A0A382WV03_9ZZZZ</name>
<proteinExistence type="predicted"/>